<reference evidence="3" key="1">
    <citation type="journal article" date="2019" name="Int. J. Syst. Evol. Microbiol.">
        <title>The Global Catalogue of Microorganisms (GCM) 10K type strain sequencing project: providing services to taxonomists for standard genome sequencing and annotation.</title>
        <authorList>
            <consortium name="The Broad Institute Genomics Platform"/>
            <consortium name="The Broad Institute Genome Sequencing Center for Infectious Disease"/>
            <person name="Wu L."/>
            <person name="Ma J."/>
        </authorList>
    </citation>
    <scope>NUCLEOTIDE SEQUENCE [LARGE SCALE GENOMIC DNA]</scope>
    <source>
        <strain evidence="3">CCUG 42001</strain>
    </source>
</reference>
<evidence type="ECO:0000313" key="2">
    <source>
        <dbReference type="EMBL" id="MFC6386817.1"/>
    </source>
</evidence>
<feature type="domain" description="SGNH hydrolase-type esterase" evidence="1">
    <location>
        <begin position="9"/>
        <end position="199"/>
    </location>
</feature>
<protein>
    <submittedName>
        <fullName evidence="2">GDSL-type esterase/lipase family protein</fullName>
    </submittedName>
</protein>
<accession>A0ABW1WGS1</accession>
<dbReference type="EMBL" id="JBHSTQ010000008">
    <property type="protein sequence ID" value="MFC6386817.1"/>
    <property type="molecule type" value="Genomic_DNA"/>
</dbReference>
<gene>
    <name evidence="2" type="ORF">ACFP7A_09385</name>
</gene>
<sequence length="215" mass="24570">MSARPLYVALGDSLTVGVGSTLFQPNFVKLYQQALEAYCQMPIMKRVFAKNGATTVDLFSYSQQPNVREAIQHAQFITLTGGGNDFLRAGRHWLRTGDFSAVRLASQQSLFYIEQMIQRITALHSEQSAPYMIRILNLYNPLFYIPNTNEWLEDYNRHLEELEQYPFVRVADIYHAFTGNEPQLLSFDHIHPNPIGYRIMADVTASIGFDPFLPA</sequence>
<proteinExistence type="predicted"/>
<comment type="caution">
    <text evidence="2">The sequence shown here is derived from an EMBL/GenBank/DDBJ whole genome shotgun (WGS) entry which is preliminary data.</text>
</comment>
<dbReference type="SUPFAM" id="SSF52266">
    <property type="entry name" value="SGNH hydrolase"/>
    <property type="match status" value="1"/>
</dbReference>
<dbReference type="Pfam" id="PF13472">
    <property type="entry name" value="Lipase_GDSL_2"/>
    <property type="match status" value="1"/>
</dbReference>
<name>A0ABW1WGS1_9BACL</name>
<evidence type="ECO:0000313" key="3">
    <source>
        <dbReference type="Proteomes" id="UP001596267"/>
    </source>
</evidence>
<dbReference type="RefSeq" id="WP_253054641.1">
    <property type="nucleotide sequence ID" value="NZ_JAMXWN010000008.1"/>
</dbReference>
<dbReference type="Gene3D" id="3.40.50.1110">
    <property type="entry name" value="SGNH hydrolase"/>
    <property type="match status" value="1"/>
</dbReference>
<evidence type="ECO:0000259" key="1">
    <source>
        <dbReference type="Pfam" id="PF13472"/>
    </source>
</evidence>
<keyword evidence="3" id="KW-1185">Reference proteome</keyword>
<dbReference type="InterPro" id="IPR036514">
    <property type="entry name" value="SGNH_hydro_sf"/>
</dbReference>
<dbReference type="InterPro" id="IPR013830">
    <property type="entry name" value="SGNH_hydro"/>
</dbReference>
<dbReference type="Proteomes" id="UP001596267">
    <property type="component" value="Unassembled WGS sequence"/>
</dbReference>
<organism evidence="2 3">
    <name type="scientific">Sporolactobacillus kofuensis</name>
    <dbReference type="NCBI Taxonomy" id="269672"/>
    <lineage>
        <taxon>Bacteria</taxon>
        <taxon>Bacillati</taxon>
        <taxon>Bacillota</taxon>
        <taxon>Bacilli</taxon>
        <taxon>Bacillales</taxon>
        <taxon>Sporolactobacillaceae</taxon>
        <taxon>Sporolactobacillus</taxon>
    </lineage>
</organism>